<dbReference type="CDD" id="cd14066">
    <property type="entry name" value="STKc_IRAK"/>
    <property type="match status" value="1"/>
</dbReference>
<evidence type="ECO:0000256" key="14">
    <source>
        <dbReference type="ARBA" id="ARBA00022840"/>
    </source>
</evidence>
<comment type="similarity">
    <text evidence="2">Belongs to the protein kinase superfamily. Ser/Thr protein kinase family.</text>
</comment>
<keyword evidence="8" id="KW-0808">Transferase</keyword>
<keyword evidence="11" id="KW-0677">Repeat</keyword>
<dbReference type="GO" id="GO:0005524">
    <property type="term" value="F:ATP binding"/>
    <property type="evidence" value="ECO:0007669"/>
    <property type="project" value="UniProtKB-UniRule"/>
</dbReference>
<dbReference type="Gene3D" id="1.10.510.10">
    <property type="entry name" value="Transferase(Phosphotransferase) domain 1"/>
    <property type="match status" value="1"/>
</dbReference>
<dbReference type="InterPro" id="IPR032675">
    <property type="entry name" value="LRR_dom_sf"/>
</dbReference>
<dbReference type="AlphaFoldDB" id="A0A2Z7CX40"/>
<sequence length="1064" mass="117878">MGGQRPLFLLLAVALFHTLMACMAMALTNINTDQSALLAFKSQLNLDPSHILSRNWSDSFPTCKWIGVTCSSLHRRVSALDVSGMGLTGNLSSELGNLSFLVSVNLSGNGFHGQLPRELAQLRRLRSLDFQFNGFTGDIPSWFDALVELRFLSLRNNSFTGSIPSSIANMSKLEVIDMSFNPLQGNIPEAIGSLINLKNLQLQYDNLNGVIPLSVFNISSMETLAFAGNRLSGNLPQGMCRRLSNLKWLYLSWNELEGPIQPNISECSQLSILSLSHNKFSGSIPRDIGNLRALQMLFLGSNYFTGRVPEELGNLHNLELLGLPENNLTGNLPEQIFNISALRGLDVGSNQLSGHLSSVWNDGLPNLEELYLTWTSSALLWQVESFGNFRNRVEQIRCETSELSFITPLKNCTHLRRLSFPENPFNGVLPASVGNLSTTIQYFYAYNCGLRGSIPEGFGNLEKLIVLSLYRNDLTGAIPNSFVNLKTLQGLFLYENKISGSIPTFLCKLQNLSELILYQNQITGSIPDCIGNITSLRTLALWNNRLNSVIPTSLWKLNDLLALYLSSNLLSGFLPPDIGNLKAAVDLDLSENLLSGIIPSSINGLVSIVNLNLTRNRFQGSIPESIGKLASLEILDLSHNNLSGTIPASFEALVYLKYFDVSFNGLTGPIPDGGPFKSFSSQFFMSNGGLCGDPKYGVPPCHKNTDSVLKRKKLIHRFVYISVGISMLVIVVVLMIIRVWYHKSKKTETTNRCSLNTAPSRVLYHELLEATEGYNESRLLGRGSYGSVYKGRLQNGENVAVKVFNLQSEGGFKSFDTECEVLRSLRHRNLCRVIGSCSTEDFKALVLEYMPNGSLEKLLYLENNLNIVQRVKIMVDVACALEYLHHGYSTPVVHCDLKPSNVLLDDDMVAHLCDFGIAKLLHSGVSMTITGTLATLGYIAPEYGSEGLVSVRCDVYSYGIMLMEVFTRTKPNDIKFTGDLSLRTWVNDSVPNAIVQVIDSKLLSADERYVDEKLECLVSIMEIALQCSTENPSERIISMRSVVIELEKIMSQLLRYTPQEVGNF</sequence>
<evidence type="ECO:0000256" key="3">
    <source>
        <dbReference type="ARBA" id="ARBA00012513"/>
    </source>
</evidence>
<organism evidence="25 26">
    <name type="scientific">Dorcoceras hygrometricum</name>
    <dbReference type="NCBI Taxonomy" id="472368"/>
    <lineage>
        <taxon>Eukaryota</taxon>
        <taxon>Viridiplantae</taxon>
        <taxon>Streptophyta</taxon>
        <taxon>Embryophyta</taxon>
        <taxon>Tracheophyta</taxon>
        <taxon>Spermatophyta</taxon>
        <taxon>Magnoliopsida</taxon>
        <taxon>eudicotyledons</taxon>
        <taxon>Gunneridae</taxon>
        <taxon>Pentapetalae</taxon>
        <taxon>asterids</taxon>
        <taxon>lamiids</taxon>
        <taxon>Lamiales</taxon>
        <taxon>Gesneriaceae</taxon>
        <taxon>Didymocarpoideae</taxon>
        <taxon>Trichosporeae</taxon>
        <taxon>Loxocarpinae</taxon>
        <taxon>Dorcoceras</taxon>
    </lineage>
</organism>
<feature type="chain" id="PRO_5016336794" description="non-specific serine/threonine protein kinase" evidence="23">
    <location>
        <begin position="25"/>
        <end position="1064"/>
    </location>
</feature>
<keyword evidence="6" id="KW-0597">Phosphoprotein</keyword>
<feature type="transmembrane region" description="Helical" evidence="22">
    <location>
        <begin position="718"/>
        <end position="741"/>
    </location>
</feature>
<comment type="subcellular location">
    <subcellularLocation>
        <location evidence="1">Cell membrane</location>
        <topology evidence="1">Single-pass membrane protein</topology>
    </subcellularLocation>
</comment>
<dbReference type="GO" id="GO:0004674">
    <property type="term" value="F:protein serine/threonine kinase activity"/>
    <property type="evidence" value="ECO:0007669"/>
    <property type="project" value="UniProtKB-KW"/>
</dbReference>
<evidence type="ECO:0000256" key="16">
    <source>
        <dbReference type="ARBA" id="ARBA00023136"/>
    </source>
</evidence>
<dbReference type="EC" id="2.7.11.1" evidence="3"/>
<comment type="catalytic activity">
    <reaction evidence="19">
        <text>L-threonyl-[protein] + ATP = O-phospho-L-threonyl-[protein] + ADP + H(+)</text>
        <dbReference type="Rhea" id="RHEA:46608"/>
        <dbReference type="Rhea" id="RHEA-COMP:11060"/>
        <dbReference type="Rhea" id="RHEA-COMP:11605"/>
        <dbReference type="ChEBI" id="CHEBI:15378"/>
        <dbReference type="ChEBI" id="CHEBI:30013"/>
        <dbReference type="ChEBI" id="CHEBI:30616"/>
        <dbReference type="ChEBI" id="CHEBI:61977"/>
        <dbReference type="ChEBI" id="CHEBI:456216"/>
        <dbReference type="EC" id="2.7.11.1"/>
    </reaction>
</comment>
<feature type="domain" description="Protein kinase" evidence="24">
    <location>
        <begin position="774"/>
        <end position="1064"/>
    </location>
</feature>
<evidence type="ECO:0000256" key="8">
    <source>
        <dbReference type="ARBA" id="ARBA00022679"/>
    </source>
</evidence>
<dbReference type="InterPro" id="IPR011009">
    <property type="entry name" value="Kinase-like_dom_sf"/>
</dbReference>
<dbReference type="GO" id="GO:0099402">
    <property type="term" value="P:plant organ development"/>
    <property type="evidence" value="ECO:0007669"/>
    <property type="project" value="UniProtKB-ARBA"/>
</dbReference>
<evidence type="ECO:0000256" key="19">
    <source>
        <dbReference type="ARBA" id="ARBA00047899"/>
    </source>
</evidence>
<dbReference type="Pfam" id="PF13855">
    <property type="entry name" value="LRR_8"/>
    <property type="match status" value="2"/>
</dbReference>
<dbReference type="SUPFAM" id="SSF52058">
    <property type="entry name" value="L domain-like"/>
    <property type="match status" value="2"/>
</dbReference>
<dbReference type="FunFam" id="1.10.510.10:FF:000358">
    <property type="entry name" value="Putative leucine-rich repeat receptor-like serine/threonine-protein kinase"/>
    <property type="match status" value="1"/>
</dbReference>
<dbReference type="InterPro" id="IPR013210">
    <property type="entry name" value="LRR_N_plant-typ"/>
</dbReference>
<dbReference type="FunFam" id="3.80.10.10:FF:000299">
    <property type="entry name" value="Piriformospora indica-insensitive protein 2"/>
    <property type="match status" value="1"/>
</dbReference>
<dbReference type="FunFam" id="3.80.10.10:FF:000095">
    <property type="entry name" value="LRR receptor-like serine/threonine-protein kinase GSO1"/>
    <property type="match status" value="1"/>
</dbReference>
<keyword evidence="4" id="KW-1003">Cell membrane</keyword>
<gene>
    <name evidence="25" type="ORF">F511_36643</name>
</gene>
<dbReference type="PROSITE" id="PS51257">
    <property type="entry name" value="PROKAR_LIPOPROTEIN"/>
    <property type="match status" value="1"/>
</dbReference>
<dbReference type="SMART" id="SM00369">
    <property type="entry name" value="LRR_TYP"/>
    <property type="match status" value="9"/>
</dbReference>
<dbReference type="EMBL" id="KQ991599">
    <property type="protein sequence ID" value="KZV51561.1"/>
    <property type="molecule type" value="Genomic_DNA"/>
</dbReference>
<evidence type="ECO:0000256" key="9">
    <source>
        <dbReference type="ARBA" id="ARBA00022692"/>
    </source>
</evidence>
<protein>
    <recommendedName>
        <fullName evidence="3">non-specific serine/threonine protein kinase</fullName>
        <ecNumber evidence="3">2.7.11.1</ecNumber>
    </recommendedName>
</protein>
<keyword evidence="15 22" id="KW-1133">Transmembrane helix</keyword>
<comment type="catalytic activity">
    <reaction evidence="20">
        <text>L-seryl-[protein] + ATP = O-phospho-L-seryl-[protein] + ADP + H(+)</text>
        <dbReference type="Rhea" id="RHEA:17989"/>
        <dbReference type="Rhea" id="RHEA-COMP:9863"/>
        <dbReference type="Rhea" id="RHEA-COMP:11604"/>
        <dbReference type="ChEBI" id="CHEBI:15378"/>
        <dbReference type="ChEBI" id="CHEBI:29999"/>
        <dbReference type="ChEBI" id="CHEBI:30616"/>
        <dbReference type="ChEBI" id="CHEBI:83421"/>
        <dbReference type="ChEBI" id="CHEBI:456216"/>
        <dbReference type="EC" id="2.7.11.1"/>
    </reaction>
</comment>
<evidence type="ECO:0000256" key="6">
    <source>
        <dbReference type="ARBA" id="ARBA00022553"/>
    </source>
</evidence>
<keyword evidence="16 22" id="KW-0472">Membrane</keyword>
<dbReference type="InterPro" id="IPR017441">
    <property type="entry name" value="Protein_kinase_ATP_BS"/>
</dbReference>
<evidence type="ECO:0000256" key="17">
    <source>
        <dbReference type="ARBA" id="ARBA00023170"/>
    </source>
</evidence>
<dbReference type="FunFam" id="3.80.10.10:FF:000041">
    <property type="entry name" value="LRR receptor-like serine/threonine-protein kinase ERECTA"/>
    <property type="match status" value="1"/>
</dbReference>
<proteinExistence type="inferred from homology"/>
<dbReference type="Proteomes" id="UP000250235">
    <property type="component" value="Unassembled WGS sequence"/>
</dbReference>
<keyword evidence="7" id="KW-0433">Leucine-rich repeat</keyword>
<dbReference type="InterPro" id="IPR051809">
    <property type="entry name" value="Plant_receptor-like_S/T_kinase"/>
</dbReference>
<dbReference type="InterPro" id="IPR008271">
    <property type="entry name" value="Ser/Thr_kinase_AS"/>
</dbReference>
<dbReference type="OrthoDB" id="901238at2759"/>
<keyword evidence="18" id="KW-0325">Glycoprotein</keyword>
<dbReference type="Gene3D" id="3.80.10.10">
    <property type="entry name" value="Ribonuclease Inhibitor"/>
    <property type="match status" value="4"/>
</dbReference>
<evidence type="ECO:0000256" key="23">
    <source>
        <dbReference type="SAM" id="SignalP"/>
    </source>
</evidence>
<evidence type="ECO:0000256" key="1">
    <source>
        <dbReference type="ARBA" id="ARBA00004162"/>
    </source>
</evidence>
<dbReference type="SMART" id="SM00220">
    <property type="entry name" value="S_TKc"/>
    <property type="match status" value="1"/>
</dbReference>
<evidence type="ECO:0000256" key="18">
    <source>
        <dbReference type="ARBA" id="ARBA00023180"/>
    </source>
</evidence>
<feature type="signal peptide" evidence="23">
    <location>
        <begin position="1"/>
        <end position="24"/>
    </location>
</feature>
<dbReference type="PANTHER" id="PTHR27008:SF602">
    <property type="entry name" value="LRR RECEPTOR-LIKE SERINE_THREONINE-PROTEIN KINASE EFR"/>
    <property type="match status" value="1"/>
</dbReference>
<keyword evidence="13 25" id="KW-0418">Kinase</keyword>
<evidence type="ECO:0000313" key="25">
    <source>
        <dbReference type="EMBL" id="KZV51561.1"/>
    </source>
</evidence>
<dbReference type="FunFam" id="3.30.200.20:FF:000661">
    <property type="entry name" value="Serine-threonine protein kinase plant-type"/>
    <property type="match status" value="1"/>
</dbReference>
<feature type="binding site" evidence="21">
    <location>
        <position position="802"/>
    </location>
    <ligand>
        <name>ATP</name>
        <dbReference type="ChEBI" id="CHEBI:30616"/>
    </ligand>
</feature>
<dbReference type="PROSITE" id="PS00107">
    <property type="entry name" value="PROTEIN_KINASE_ATP"/>
    <property type="match status" value="1"/>
</dbReference>
<keyword evidence="5" id="KW-0723">Serine/threonine-protein kinase</keyword>
<accession>A0A2Z7CX40</accession>
<dbReference type="GO" id="GO:0051707">
    <property type="term" value="P:response to other organism"/>
    <property type="evidence" value="ECO:0007669"/>
    <property type="project" value="UniProtKB-ARBA"/>
</dbReference>
<evidence type="ECO:0000256" key="15">
    <source>
        <dbReference type="ARBA" id="ARBA00022989"/>
    </source>
</evidence>
<evidence type="ECO:0000313" key="26">
    <source>
        <dbReference type="Proteomes" id="UP000250235"/>
    </source>
</evidence>
<keyword evidence="26" id="KW-1185">Reference proteome</keyword>
<evidence type="ECO:0000256" key="13">
    <source>
        <dbReference type="ARBA" id="ARBA00022777"/>
    </source>
</evidence>
<dbReference type="Pfam" id="PF08263">
    <property type="entry name" value="LRRNT_2"/>
    <property type="match status" value="1"/>
</dbReference>
<keyword evidence="17 25" id="KW-0675">Receptor</keyword>
<evidence type="ECO:0000256" key="12">
    <source>
        <dbReference type="ARBA" id="ARBA00022741"/>
    </source>
</evidence>
<dbReference type="PROSITE" id="PS50011">
    <property type="entry name" value="PROTEIN_KINASE_DOM"/>
    <property type="match status" value="1"/>
</dbReference>
<evidence type="ECO:0000259" key="24">
    <source>
        <dbReference type="PROSITE" id="PS50011"/>
    </source>
</evidence>
<evidence type="ECO:0000256" key="22">
    <source>
        <dbReference type="SAM" id="Phobius"/>
    </source>
</evidence>
<dbReference type="Gene3D" id="3.30.200.20">
    <property type="entry name" value="Phosphorylase Kinase, domain 1"/>
    <property type="match status" value="1"/>
</dbReference>
<evidence type="ECO:0000256" key="10">
    <source>
        <dbReference type="ARBA" id="ARBA00022729"/>
    </source>
</evidence>
<dbReference type="InterPro" id="IPR001611">
    <property type="entry name" value="Leu-rich_rpt"/>
</dbReference>
<dbReference type="GO" id="GO:0009653">
    <property type="term" value="P:anatomical structure morphogenesis"/>
    <property type="evidence" value="ECO:0007669"/>
    <property type="project" value="UniProtKB-ARBA"/>
</dbReference>
<keyword evidence="10 23" id="KW-0732">Signal</keyword>
<evidence type="ECO:0000256" key="11">
    <source>
        <dbReference type="ARBA" id="ARBA00022737"/>
    </source>
</evidence>
<dbReference type="FunFam" id="3.80.10.10:FF:000400">
    <property type="entry name" value="Nuclear pore complex protein NUP107"/>
    <property type="match status" value="1"/>
</dbReference>
<dbReference type="SUPFAM" id="SSF56112">
    <property type="entry name" value="Protein kinase-like (PK-like)"/>
    <property type="match status" value="1"/>
</dbReference>
<dbReference type="InterPro" id="IPR003591">
    <property type="entry name" value="Leu-rich_rpt_typical-subtyp"/>
</dbReference>
<keyword evidence="14 21" id="KW-0067">ATP-binding</keyword>
<evidence type="ECO:0000256" key="7">
    <source>
        <dbReference type="ARBA" id="ARBA00022614"/>
    </source>
</evidence>
<evidence type="ECO:0000256" key="2">
    <source>
        <dbReference type="ARBA" id="ARBA00008684"/>
    </source>
</evidence>
<reference evidence="25 26" key="1">
    <citation type="journal article" date="2015" name="Proc. Natl. Acad. Sci. U.S.A.">
        <title>The resurrection genome of Boea hygrometrica: A blueprint for survival of dehydration.</title>
        <authorList>
            <person name="Xiao L."/>
            <person name="Yang G."/>
            <person name="Zhang L."/>
            <person name="Yang X."/>
            <person name="Zhao S."/>
            <person name="Ji Z."/>
            <person name="Zhou Q."/>
            <person name="Hu M."/>
            <person name="Wang Y."/>
            <person name="Chen M."/>
            <person name="Xu Y."/>
            <person name="Jin H."/>
            <person name="Xiao X."/>
            <person name="Hu G."/>
            <person name="Bao F."/>
            <person name="Hu Y."/>
            <person name="Wan P."/>
            <person name="Li L."/>
            <person name="Deng X."/>
            <person name="Kuang T."/>
            <person name="Xiang C."/>
            <person name="Zhu J.K."/>
            <person name="Oliver M.J."/>
            <person name="He Y."/>
        </authorList>
    </citation>
    <scope>NUCLEOTIDE SEQUENCE [LARGE SCALE GENOMIC DNA]</scope>
    <source>
        <strain evidence="26">cv. XS01</strain>
    </source>
</reference>
<dbReference type="InterPro" id="IPR000719">
    <property type="entry name" value="Prot_kinase_dom"/>
</dbReference>
<dbReference type="GO" id="GO:0005886">
    <property type="term" value="C:plasma membrane"/>
    <property type="evidence" value="ECO:0007669"/>
    <property type="project" value="UniProtKB-SubCell"/>
</dbReference>
<dbReference type="Pfam" id="PF00069">
    <property type="entry name" value="Pkinase"/>
    <property type="match status" value="1"/>
</dbReference>
<evidence type="ECO:0000256" key="20">
    <source>
        <dbReference type="ARBA" id="ARBA00048679"/>
    </source>
</evidence>
<evidence type="ECO:0000256" key="5">
    <source>
        <dbReference type="ARBA" id="ARBA00022527"/>
    </source>
</evidence>
<dbReference type="Pfam" id="PF00560">
    <property type="entry name" value="LRR_1"/>
    <property type="match status" value="7"/>
</dbReference>
<dbReference type="GO" id="GO:0006952">
    <property type="term" value="P:defense response"/>
    <property type="evidence" value="ECO:0007669"/>
    <property type="project" value="UniProtKB-ARBA"/>
</dbReference>
<dbReference type="PANTHER" id="PTHR27008">
    <property type="entry name" value="OS04G0122200 PROTEIN"/>
    <property type="match status" value="1"/>
</dbReference>
<name>A0A2Z7CX40_9LAMI</name>
<keyword evidence="12 21" id="KW-0547">Nucleotide-binding</keyword>
<evidence type="ECO:0000256" key="21">
    <source>
        <dbReference type="PROSITE-ProRule" id="PRU10141"/>
    </source>
</evidence>
<evidence type="ECO:0000256" key="4">
    <source>
        <dbReference type="ARBA" id="ARBA00022475"/>
    </source>
</evidence>
<keyword evidence="9 22" id="KW-0812">Transmembrane</keyword>
<dbReference type="PROSITE" id="PS00108">
    <property type="entry name" value="PROTEIN_KINASE_ST"/>
    <property type="match status" value="1"/>
</dbReference>